<evidence type="ECO:0000256" key="2">
    <source>
        <dbReference type="ARBA" id="ARBA00009347"/>
    </source>
</evidence>
<evidence type="ECO:0000313" key="10">
    <source>
        <dbReference type="EMBL" id="MCG0063476.1"/>
    </source>
</evidence>
<gene>
    <name evidence="10" type="ORF">L0F81_09330</name>
</gene>
<dbReference type="Gene3D" id="6.10.250.600">
    <property type="match status" value="1"/>
</dbReference>
<evidence type="ECO:0000256" key="1">
    <source>
        <dbReference type="ARBA" id="ARBA00001974"/>
    </source>
</evidence>
<dbReference type="InterPro" id="IPR006091">
    <property type="entry name" value="Acyl-CoA_Oxase/DH_mid-dom"/>
</dbReference>
<evidence type="ECO:0000259" key="8">
    <source>
        <dbReference type="Pfam" id="PF02770"/>
    </source>
</evidence>
<feature type="domain" description="Acyl-CoA dehydrogenase/oxidase C-terminal" evidence="7">
    <location>
        <begin position="323"/>
        <end position="479"/>
    </location>
</feature>
<evidence type="ECO:0000259" key="7">
    <source>
        <dbReference type="Pfam" id="PF00441"/>
    </source>
</evidence>
<keyword evidence="4 5" id="KW-0274">FAD</keyword>
<dbReference type="Pfam" id="PF00441">
    <property type="entry name" value="Acyl-CoA_dh_1"/>
    <property type="match status" value="1"/>
</dbReference>
<dbReference type="InterPro" id="IPR036250">
    <property type="entry name" value="AcylCo_DH-like_C"/>
</dbReference>
<evidence type="ECO:0000256" key="5">
    <source>
        <dbReference type="RuleBase" id="RU362125"/>
    </source>
</evidence>
<keyword evidence="11" id="KW-1185">Reference proteome</keyword>
<name>A0ABS9JD38_9ACTN</name>
<dbReference type="Pfam" id="PF18158">
    <property type="entry name" value="AidB_N"/>
    <property type="match status" value="1"/>
</dbReference>
<reference evidence="10 11" key="1">
    <citation type="submission" date="2022-01" db="EMBL/GenBank/DDBJ databases">
        <title>Draft Genome Sequences of Seven Type Strains of the Genus Streptomyces.</title>
        <authorList>
            <person name="Aziz S."/>
            <person name="Coretto E."/>
            <person name="Chronakova A."/>
            <person name="Sproer C."/>
            <person name="Huber K."/>
            <person name="Nouioui I."/>
            <person name="Gross H."/>
        </authorList>
    </citation>
    <scope>NUCLEOTIDE SEQUENCE [LARGE SCALE GENOMIC DNA]</scope>
    <source>
        <strain evidence="10 11">DSM 41685</strain>
    </source>
</reference>
<dbReference type="SUPFAM" id="SSF56645">
    <property type="entry name" value="Acyl-CoA dehydrogenase NM domain-like"/>
    <property type="match status" value="1"/>
</dbReference>
<dbReference type="PANTHER" id="PTHR42707:SF3">
    <property type="entry name" value="ACYL-COA DEHYDROGENASE AIDB-RELATED"/>
    <property type="match status" value="1"/>
</dbReference>
<dbReference type="InterPro" id="IPR009100">
    <property type="entry name" value="AcylCoA_DH/oxidase_NM_dom_sf"/>
</dbReference>
<comment type="similarity">
    <text evidence="2 5">Belongs to the acyl-CoA dehydrogenase family.</text>
</comment>
<protein>
    <submittedName>
        <fullName evidence="10">Acyl-CoA dehydrogenase family protein</fullName>
    </submittedName>
</protein>
<organism evidence="10 11">
    <name type="scientific">Streptomyces tricolor</name>
    <dbReference type="NCBI Taxonomy" id="68277"/>
    <lineage>
        <taxon>Bacteria</taxon>
        <taxon>Bacillati</taxon>
        <taxon>Actinomycetota</taxon>
        <taxon>Actinomycetes</taxon>
        <taxon>Kitasatosporales</taxon>
        <taxon>Streptomycetaceae</taxon>
        <taxon>Streptomyces</taxon>
        <taxon>Streptomyces violaceoruber group</taxon>
    </lineage>
</organism>
<feature type="compositionally biased region" description="Low complexity" evidence="6">
    <location>
        <begin position="10"/>
        <end position="27"/>
    </location>
</feature>
<dbReference type="PROSITE" id="PS00073">
    <property type="entry name" value="ACYL_COA_DH_2"/>
    <property type="match status" value="1"/>
</dbReference>
<evidence type="ECO:0000256" key="4">
    <source>
        <dbReference type="ARBA" id="ARBA00022827"/>
    </source>
</evidence>
<feature type="region of interest" description="Disordered" evidence="6">
    <location>
        <begin position="210"/>
        <end position="243"/>
    </location>
</feature>
<dbReference type="Gene3D" id="1.20.140.10">
    <property type="entry name" value="Butyryl-CoA Dehydrogenase, subunit A, domain 3"/>
    <property type="match status" value="1"/>
</dbReference>
<dbReference type="Proteomes" id="UP001299012">
    <property type="component" value="Unassembled WGS sequence"/>
</dbReference>
<dbReference type="PANTHER" id="PTHR42707">
    <property type="entry name" value="ACYL-COA DEHYDROGENASE"/>
    <property type="match status" value="1"/>
</dbReference>
<dbReference type="InterPro" id="IPR041504">
    <property type="entry name" value="AidB_N"/>
</dbReference>
<dbReference type="SUPFAM" id="SSF47203">
    <property type="entry name" value="Acyl-CoA dehydrogenase C-terminal domain-like"/>
    <property type="match status" value="1"/>
</dbReference>
<comment type="cofactor">
    <cofactor evidence="1 5">
        <name>FAD</name>
        <dbReference type="ChEBI" id="CHEBI:57692"/>
    </cofactor>
</comment>
<dbReference type="InterPro" id="IPR006089">
    <property type="entry name" value="Acyl-CoA_DH_CS"/>
</dbReference>
<comment type="caution">
    <text evidence="10">The sequence shown here is derived from an EMBL/GenBank/DDBJ whole genome shotgun (WGS) entry which is preliminary data.</text>
</comment>
<feature type="region of interest" description="Disordered" evidence="6">
    <location>
        <begin position="1"/>
        <end position="60"/>
    </location>
</feature>
<feature type="domain" description="Acyl-CoA oxidase/dehydrogenase middle" evidence="8">
    <location>
        <begin position="219"/>
        <end position="313"/>
    </location>
</feature>
<evidence type="ECO:0000256" key="6">
    <source>
        <dbReference type="SAM" id="MobiDB-lite"/>
    </source>
</evidence>
<evidence type="ECO:0000313" key="11">
    <source>
        <dbReference type="Proteomes" id="UP001299012"/>
    </source>
</evidence>
<dbReference type="InterPro" id="IPR009075">
    <property type="entry name" value="AcylCo_DH/oxidase_C"/>
</dbReference>
<keyword evidence="3 5" id="KW-0285">Flavoprotein</keyword>
<dbReference type="InterPro" id="IPR052904">
    <property type="entry name" value="Acyl-CoA_dehydrogenase-like"/>
</dbReference>
<accession>A0ABS9JD38</accession>
<keyword evidence="5" id="KW-0560">Oxidoreductase</keyword>
<evidence type="ECO:0000256" key="3">
    <source>
        <dbReference type="ARBA" id="ARBA00022630"/>
    </source>
</evidence>
<dbReference type="Gene3D" id="2.40.110.20">
    <property type="match status" value="1"/>
</dbReference>
<evidence type="ECO:0000259" key="9">
    <source>
        <dbReference type="Pfam" id="PF18158"/>
    </source>
</evidence>
<sequence length="584" mass="62767">MARMVSIPAQSQSQPQPSPQSQSQPQSPSEPPSPSQPLSALPYATHDVTNQAPPLAPYDASADPALLEGLRREGAGWAEDDIRRLGASAGSAEAQEWGELANRHEPVLRTHDRYGHRVDEVEFHPSWHHLMRTAVAEGLAGAPWADDRPGAHVARTAGGLVWGHTEAGHGCPTSMTYAAVPALRAQPDLAKVYEPLLTSREYDPELRVPTEKPGLLAGMGMTEKQGGSDVRTNTTTATPTGEPGVYTLRGHKWFTSAPMCDVFLVLAQAPGGLSCFLVPRVLPDGSRNTFRIQRLKDKLGNRSNASSEPEFDRTVAWLVGPEGRGVKTIIEMVNCTRLDCVMSSATLMRKTLVEAGHHVRHRSAFGARLIDQPLMRNVLADLALESEAATTLTLRLAGAADRAVRGDAGERAFRRIATAVGKYWVTKRGPAFTAEALECLGGNGYVEDSGMPRHYREAPLLSIWEGSGNVNALDVLRALGREPDSADALFSEFALARGADARLDTAVAALKDQLAETDQVGARRLVERMALALQASLLVRHAPHPVADAFCATRLGGDWGHAFGTLPAGTDLDAVLERALPGRN</sequence>
<dbReference type="Pfam" id="PF02770">
    <property type="entry name" value="Acyl-CoA_dh_M"/>
    <property type="match status" value="1"/>
</dbReference>
<dbReference type="EMBL" id="JAKKZF010000023">
    <property type="protein sequence ID" value="MCG0063476.1"/>
    <property type="molecule type" value="Genomic_DNA"/>
</dbReference>
<proteinExistence type="inferred from homology"/>
<feature type="domain" description="Adaptive response protein AidB N-terminal" evidence="9">
    <location>
        <begin position="50"/>
        <end position="204"/>
    </location>
</feature>